<dbReference type="Pfam" id="PF08448">
    <property type="entry name" value="PAS_4"/>
    <property type="match status" value="1"/>
</dbReference>
<dbReference type="InterPro" id="IPR013655">
    <property type="entry name" value="PAS_fold_3"/>
</dbReference>
<dbReference type="CDD" id="cd00130">
    <property type="entry name" value="PAS"/>
    <property type="match status" value="2"/>
</dbReference>
<evidence type="ECO:0000256" key="2">
    <source>
        <dbReference type="ARBA" id="ARBA00012438"/>
    </source>
</evidence>
<reference evidence="10 11" key="1">
    <citation type="submission" date="2020-01" db="EMBL/GenBank/DDBJ databases">
        <authorList>
            <person name="Kim M.K."/>
        </authorList>
    </citation>
    <scope>NUCLEOTIDE SEQUENCE [LARGE SCALE GENOMIC DNA]</scope>
    <source>
        <strain evidence="10 11">172606-1</strain>
    </source>
</reference>
<dbReference type="InterPro" id="IPR000014">
    <property type="entry name" value="PAS"/>
</dbReference>
<dbReference type="PANTHER" id="PTHR43304">
    <property type="entry name" value="PHYTOCHROME-LIKE PROTEIN CPH1"/>
    <property type="match status" value="1"/>
</dbReference>
<dbReference type="FunFam" id="3.30.565.10:FF:000006">
    <property type="entry name" value="Sensor histidine kinase WalK"/>
    <property type="match status" value="1"/>
</dbReference>
<dbReference type="PROSITE" id="PS50112">
    <property type="entry name" value="PAS"/>
    <property type="match status" value="2"/>
</dbReference>
<dbReference type="Pfam" id="PF00512">
    <property type="entry name" value="HisKA"/>
    <property type="match status" value="1"/>
</dbReference>
<feature type="coiled-coil region" evidence="6">
    <location>
        <begin position="143"/>
        <end position="195"/>
    </location>
</feature>
<dbReference type="InterPro" id="IPR035965">
    <property type="entry name" value="PAS-like_dom_sf"/>
</dbReference>
<evidence type="ECO:0000256" key="4">
    <source>
        <dbReference type="ARBA" id="ARBA00022679"/>
    </source>
</evidence>
<proteinExistence type="predicted"/>
<dbReference type="Pfam" id="PF08447">
    <property type="entry name" value="PAS_3"/>
    <property type="match status" value="1"/>
</dbReference>
<dbReference type="PRINTS" id="PR00344">
    <property type="entry name" value="BCTRLSENSOR"/>
</dbReference>
<dbReference type="InterPro" id="IPR000700">
    <property type="entry name" value="PAS-assoc_C"/>
</dbReference>
<feature type="coiled-coil region" evidence="6">
    <location>
        <begin position="433"/>
        <end position="485"/>
    </location>
</feature>
<dbReference type="PROSITE" id="PS50109">
    <property type="entry name" value="HIS_KIN"/>
    <property type="match status" value="1"/>
</dbReference>
<protein>
    <recommendedName>
        <fullName evidence="2">histidine kinase</fullName>
        <ecNumber evidence="2">2.7.13.3</ecNumber>
    </recommendedName>
</protein>
<dbReference type="SMART" id="SM00086">
    <property type="entry name" value="PAC"/>
    <property type="match status" value="2"/>
</dbReference>
<dbReference type="InterPro" id="IPR003661">
    <property type="entry name" value="HisK_dim/P_dom"/>
</dbReference>
<dbReference type="RefSeq" id="WP_162443347.1">
    <property type="nucleotide sequence ID" value="NZ_CP048222.1"/>
</dbReference>
<dbReference type="InterPro" id="IPR001610">
    <property type="entry name" value="PAC"/>
</dbReference>
<gene>
    <name evidence="10" type="ORF">GXP67_12020</name>
</gene>
<dbReference type="EC" id="2.7.13.3" evidence="2"/>
<keyword evidence="6" id="KW-0175">Coiled coil</keyword>
<keyword evidence="4" id="KW-0808">Transferase</keyword>
<feature type="domain" description="PAS" evidence="8">
    <location>
        <begin position="192"/>
        <end position="262"/>
    </location>
</feature>
<keyword evidence="11" id="KW-1185">Reference proteome</keyword>
<dbReference type="Gene3D" id="1.10.287.130">
    <property type="match status" value="1"/>
</dbReference>
<dbReference type="SUPFAM" id="SSF55785">
    <property type="entry name" value="PYP-like sensor domain (PAS domain)"/>
    <property type="match status" value="3"/>
</dbReference>
<dbReference type="PANTHER" id="PTHR43304:SF1">
    <property type="entry name" value="PAC DOMAIN-CONTAINING PROTEIN"/>
    <property type="match status" value="1"/>
</dbReference>
<dbReference type="InterPro" id="IPR036097">
    <property type="entry name" value="HisK_dim/P_sf"/>
</dbReference>
<feature type="domain" description="PAS" evidence="8">
    <location>
        <begin position="26"/>
        <end position="96"/>
    </location>
</feature>
<sequence>MMNTILKNFFDGLLTRGRKTKPTEVSQQILSSIAQTASDAILIADADSTILFCNEKATQIFGYSQQELISSNLSVLIPSQYREAHQRGMDRFVATRVGKLIGRTIEVEGLRKGGEVFPMELSLSFWQQEGVFFTAIIRDVTRRKQIEQELLDKHTQLQQANEELLRMQEILQETNTTLERKVEERTAALASSEKELRLITDALPVLISYVDKEETYRFTNQAYEQWFNMERSAIIGKTLREIAGQEAYGAVHEKIKQVLAGQILSFETQMNYKPVESRYVHFRFIPRWENKQVIGFYLLATNISERKKAEQEASQASVRLALLLESIPQLTWTSPAEEFTINFFNKRWYDYTGLTQEQSLGLGWQQALHPDDLSLVIARRTAGRREAMSYRAENRYRHRDGSYRWHLTQVMPIKDENNHILLWVGTATDIDELKTVEQALQTTTQELAASNEELHSASEELLASNEELLEANQAVLESNQKLEASNQALTRINTDLDNFIYTASHDLKAPIANIEGLMLALIKKLTAKFLLDEEQHRMLSMIAASIDRLKSTIASLTQIAKVQKGGEEVETISIQRVIDEVELDLTKLLEATPVHIDKNIEIDEFRFARKNLQSIFYNLLSNAVKYASPERRPQITIVTQKREDYVMIEVKDNGIGISENNLQKLFTMFKRFHTHVEGTGIGLYIVKRIVENAGGKIGVESKLNRGTAFTIYLPYKE</sequence>
<dbReference type="SMART" id="SM00388">
    <property type="entry name" value="HisKA"/>
    <property type="match status" value="1"/>
</dbReference>
<keyword evidence="5" id="KW-0418">Kinase</keyword>
<dbReference type="KEGG" id="rhoz:GXP67_12020"/>
<feature type="domain" description="PAC" evidence="9">
    <location>
        <begin position="103"/>
        <end position="152"/>
    </location>
</feature>
<dbReference type="SMART" id="SM00091">
    <property type="entry name" value="PAS"/>
    <property type="match status" value="3"/>
</dbReference>
<dbReference type="FunFam" id="3.30.450.20:FF:000099">
    <property type="entry name" value="Sensory box sensor histidine kinase"/>
    <property type="match status" value="1"/>
</dbReference>
<dbReference type="InterPro" id="IPR052162">
    <property type="entry name" value="Sensor_kinase/Photoreceptor"/>
</dbReference>
<dbReference type="InterPro" id="IPR003594">
    <property type="entry name" value="HATPase_dom"/>
</dbReference>
<dbReference type="SUPFAM" id="SSF47384">
    <property type="entry name" value="Homodimeric domain of signal transducing histidine kinase"/>
    <property type="match status" value="1"/>
</dbReference>
<evidence type="ECO:0000259" key="8">
    <source>
        <dbReference type="PROSITE" id="PS50112"/>
    </source>
</evidence>
<comment type="catalytic activity">
    <reaction evidence="1">
        <text>ATP + protein L-histidine = ADP + protein N-phospho-L-histidine.</text>
        <dbReference type="EC" id="2.7.13.3"/>
    </reaction>
</comment>
<dbReference type="GO" id="GO:0000155">
    <property type="term" value="F:phosphorelay sensor kinase activity"/>
    <property type="evidence" value="ECO:0007669"/>
    <property type="project" value="InterPro"/>
</dbReference>
<evidence type="ECO:0000256" key="6">
    <source>
        <dbReference type="SAM" id="Coils"/>
    </source>
</evidence>
<feature type="domain" description="Histidine kinase" evidence="7">
    <location>
        <begin position="502"/>
        <end position="717"/>
    </location>
</feature>
<dbReference type="InterPro" id="IPR036890">
    <property type="entry name" value="HATPase_C_sf"/>
</dbReference>
<keyword evidence="3" id="KW-0597">Phosphoprotein</keyword>
<dbReference type="CDD" id="cd00082">
    <property type="entry name" value="HisKA"/>
    <property type="match status" value="1"/>
</dbReference>
<dbReference type="NCBIfam" id="TIGR00229">
    <property type="entry name" value="sensory_box"/>
    <property type="match status" value="3"/>
</dbReference>
<dbReference type="AlphaFoldDB" id="A0A6C0GH90"/>
<evidence type="ECO:0000259" key="9">
    <source>
        <dbReference type="PROSITE" id="PS50113"/>
    </source>
</evidence>
<dbReference type="InterPro" id="IPR013656">
    <property type="entry name" value="PAS_4"/>
</dbReference>
<feature type="domain" description="PAC" evidence="9">
    <location>
        <begin position="390"/>
        <end position="442"/>
    </location>
</feature>
<dbReference type="InterPro" id="IPR005467">
    <property type="entry name" value="His_kinase_dom"/>
</dbReference>
<organism evidence="10 11">
    <name type="scientific">Rhodocytophaga rosea</name>
    <dbReference type="NCBI Taxonomy" id="2704465"/>
    <lineage>
        <taxon>Bacteria</taxon>
        <taxon>Pseudomonadati</taxon>
        <taxon>Bacteroidota</taxon>
        <taxon>Cytophagia</taxon>
        <taxon>Cytophagales</taxon>
        <taxon>Rhodocytophagaceae</taxon>
        <taxon>Rhodocytophaga</taxon>
    </lineage>
</organism>
<accession>A0A6C0GH90</accession>
<evidence type="ECO:0000259" key="7">
    <source>
        <dbReference type="PROSITE" id="PS50109"/>
    </source>
</evidence>
<evidence type="ECO:0000256" key="5">
    <source>
        <dbReference type="ARBA" id="ARBA00022777"/>
    </source>
</evidence>
<evidence type="ECO:0000313" key="10">
    <source>
        <dbReference type="EMBL" id="QHT67309.1"/>
    </source>
</evidence>
<dbReference type="SUPFAM" id="SSF55874">
    <property type="entry name" value="ATPase domain of HSP90 chaperone/DNA topoisomerase II/histidine kinase"/>
    <property type="match status" value="1"/>
</dbReference>
<dbReference type="Gene3D" id="3.30.450.20">
    <property type="entry name" value="PAS domain"/>
    <property type="match status" value="3"/>
</dbReference>
<dbReference type="Gene3D" id="3.30.565.10">
    <property type="entry name" value="Histidine kinase-like ATPase, C-terminal domain"/>
    <property type="match status" value="1"/>
</dbReference>
<dbReference type="InterPro" id="IPR004358">
    <property type="entry name" value="Sig_transdc_His_kin-like_C"/>
</dbReference>
<evidence type="ECO:0000256" key="1">
    <source>
        <dbReference type="ARBA" id="ARBA00000085"/>
    </source>
</evidence>
<dbReference type="Proteomes" id="UP000480178">
    <property type="component" value="Chromosome"/>
</dbReference>
<dbReference type="PROSITE" id="PS50113">
    <property type="entry name" value="PAC"/>
    <property type="match status" value="2"/>
</dbReference>
<dbReference type="EMBL" id="CP048222">
    <property type="protein sequence ID" value="QHT67309.1"/>
    <property type="molecule type" value="Genomic_DNA"/>
</dbReference>
<dbReference type="SMART" id="SM00387">
    <property type="entry name" value="HATPase_c"/>
    <property type="match status" value="1"/>
</dbReference>
<evidence type="ECO:0000256" key="3">
    <source>
        <dbReference type="ARBA" id="ARBA00022553"/>
    </source>
</evidence>
<dbReference type="Pfam" id="PF13426">
    <property type="entry name" value="PAS_9"/>
    <property type="match status" value="1"/>
</dbReference>
<dbReference type="Pfam" id="PF02518">
    <property type="entry name" value="HATPase_c"/>
    <property type="match status" value="1"/>
</dbReference>
<evidence type="ECO:0000313" key="11">
    <source>
        <dbReference type="Proteomes" id="UP000480178"/>
    </source>
</evidence>
<name>A0A6C0GH90_9BACT</name>